<dbReference type="Pfam" id="PF13456">
    <property type="entry name" value="RVT_3"/>
    <property type="match status" value="1"/>
</dbReference>
<dbReference type="AlphaFoldDB" id="A0A803P9F5"/>
<reference evidence="2" key="1">
    <citation type="submission" date="2018-11" db="EMBL/GenBank/DDBJ databases">
        <authorList>
            <person name="Grassa J C."/>
        </authorList>
    </citation>
    <scope>NUCLEOTIDE SEQUENCE [LARGE SCALE GENOMIC DNA]</scope>
</reference>
<reference evidence="2" key="2">
    <citation type="submission" date="2021-03" db="UniProtKB">
        <authorList>
            <consortium name="EnsemblPlants"/>
        </authorList>
    </citation>
    <scope>IDENTIFICATION</scope>
</reference>
<dbReference type="PROSITE" id="PS50878">
    <property type="entry name" value="RT_POL"/>
    <property type="match status" value="1"/>
</dbReference>
<organism evidence="2 3">
    <name type="scientific">Cannabis sativa</name>
    <name type="common">Hemp</name>
    <name type="synonym">Marijuana</name>
    <dbReference type="NCBI Taxonomy" id="3483"/>
    <lineage>
        <taxon>Eukaryota</taxon>
        <taxon>Viridiplantae</taxon>
        <taxon>Streptophyta</taxon>
        <taxon>Embryophyta</taxon>
        <taxon>Tracheophyta</taxon>
        <taxon>Spermatophyta</taxon>
        <taxon>Magnoliopsida</taxon>
        <taxon>eudicotyledons</taxon>
        <taxon>Gunneridae</taxon>
        <taxon>Pentapetalae</taxon>
        <taxon>rosids</taxon>
        <taxon>fabids</taxon>
        <taxon>Rosales</taxon>
        <taxon>Cannabaceae</taxon>
        <taxon>Cannabis</taxon>
    </lineage>
</organism>
<dbReference type="EnsemblPlants" id="evm.model.03.541">
    <property type="protein sequence ID" value="cds.evm.model.03.541"/>
    <property type="gene ID" value="evm.TU.03.541"/>
</dbReference>
<dbReference type="GO" id="GO:0003676">
    <property type="term" value="F:nucleic acid binding"/>
    <property type="evidence" value="ECO:0007669"/>
    <property type="project" value="InterPro"/>
</dbReference>
<accession>A0A803P9F5</accession>
<name>A0A803P9F5_CANSA</name>
<dbReference type="Pfam" id="PF13966">
    <property type="entry name" value="zf-RVT"/>
    <property type="match status" value="1"/>
</dbReference>
<dbReference type="Proteomes" id="UP000596661">
    <property type="component" value="Chromosome 3"/>
</dbReference>
<proteinExistence type="predicted"/>
<dbReference type="SUPFAM" id="SSF56672">
    <property type="entry name" value="DNA/RNA polymerases"/>
    <property type="match status" value="1"/>
</dbReference>
<dbReference type="InterPro" id="IPR043502">
    <property type="entry name" value="DNA/RNA_pol_sf"/>
</dbReference>
<dbReference type="EMBL" id="UZAU01000261">
    <property type="status" value="NOT_ANNOTATED_CDS"/>
    <property type="molecule type" value="Genomic_DNA"/>
</dbReference>
<dbReference type="Gramene" id="evm.model.03.541">
    <property type="protein sequence ID" value="cds.evm.model.03.541"/>
    <property type="gene ID" value="evm.TU.03.541"/>
</dbReference>
<protein>
    <recommendedName>
        <fullName evidence="1">Reverse transcriptase domain-containing protein</fullName>
    </recommendedName>
</protein>
<evidence type="ECO:0000313" key="2">
    <source>
        <dbReference type="EnsemblPlants" id="cds.evm.model.03.541"/>
    </source>
</evidence>
<dbReference type="GO" id="GO:0004523">
    <property type="term" value="F:RNA-DNA hybrid ribonuclease activity"/>
    <property type="evidence" value="ECO:0007669"/>
    <property type="project" value="InterPro"/>
</dbReference>
<dbReference type="InterPro" id="IPR026960">
    <property type="entry name" value="RVT-Znf"/>
</dbReference>
<evidence type="ECO:0000259" key="1">
    <source>
        <dbReference type="PROSITE" id="PS50878"/>
    </source>
</evidence>
<evidence type="ECO:0000313" key="3">
    <source>
        <dbReference type="Proteomes" id="UP000596661"/>
    </source>
</evidence>
<dbReference type="InterPro" id="IPR000477">
    <property type="entry name" value="RT_dom"/>
</dbReference>
<feature type="domain" description="Reverse transcriptase" evidence="1">
    <location>
        <begin position="49"/>
        <end position="330"/>
    </location>
</feature>
<keyword evidence="3" id="KW-1185">Reference proteome</keyword>
<sequence>MDTPSEEEVLKAFASMGIDKAPGPDGFPVAFYCSHWDTIREDFLKFINHFFATAELPRYINDTNIVLVPKKDCPSMVCDFRPIALCNVHYKCISKIITTRLRDILPSIISPTQTAFIKGRCITENTAIAKEIIHSMSRKKGSKGFMMIKLDMEKAYDKMDWDFLLEALRFHGFKNPLLGWIKSCIQIQSMNVLINGVKQGSINPTSGLRQGDPLSPTLFILAADLLSRLLQDYTINGRIKGFKVTRSAPSITHLMFADDVVLFGQATIKEAQAFMECLQTYCAWSGQAVNLRKSTVFFSKGVPTNRINDITSLLGMSKMKHDASYRGIPLFRSKKRSNDMQYLVQRVFSRIEGWKSRLLSKAGRTCLVQSVGTSIPLYVAASEVIPSGVANKMEQGLRNFWWGDNEKRNSIHTMSWSSLCKSKFKGGLGIRRLRDFNSALLLKWGWKLINDPQNLWCSIMNEKYLKGRYLFDVEMKGTESTLWKAILKSRPVLKEGICRKIGDGKTTSIWFDAWVPNGDHMPQPLMDATHGVNLVSYFLNENMSWNEERVRLWFNANDSRNILNIGLPAQTQHDSWRWLGEPRGSFSVKSAYKLVTHSALQDHPSWDWKILWNSPIHGRLKFLWWKIMRDALPTRQKIGFAIPLQSYLCPLCETGEESTLHLFWECHYASAIWFGSMWGVRTDQLLCTNWTNWMAWFLDKNHRPQILSFDEFMTGALCIFKVIWEARNEVIHGSRIRPIWEAINSVNRQYNDHRSTWKPKVGKNVHKRITEAGWWSCCTDVSIQQNYSIEAAVFRDHLDRIMSIYSERFPATDPTLAEASMLATAAEYAMVNLKGKIVFYCDNDVVVANCSATCNSNQVLDIKGMAQRFNSAARILEDSKLRKIDRNFNFLAHNSAKWAAAVHVTGVLDLGSMEANIFSDDREWVPD</sequence>
<dbReference type="InterPro" id="IPR002156">
    <property type="entry name" value="RNaseH_domain"/>
</dbReference>
<dbReference type="PANTHER" id="PTHR33116:SF86">
    <property type="entry name" value="REVERSE TRANSCRIPTASE DOMAIN-CONTAINING PROTEIN"/>
    <property type="match status" value="1"/>
</dbReference>
<dbReference type="Pfam" id="PF00078">
    <property type="entry name" value="RVT_1"/>
    <property type="match status" value="1"/>
</dbReference>
<dbReference type="PANTHER" id="PTHR33116">
    <property type="entry name" value="REVERSE TRANSCRIPTASE ZINC-BINDING DOMAIN-CONTAINING PROTEIN-RELATED-RELATED"/>
    <property type="match status" value="1"/>
</dbReference>
<dbReference type="CDD" id="cd01650">
    <property type="entry name" value="RT_nLTR_like"/>
    <property type="match status" value="1"/>
</dbReference>